<dbReference type="EMBL" id="BARS01036616">
    <property type="protein sequence ID" value="GAG16981.1"/>
    <property type="molecule type" value="Genomic_DNA"/>
</dbReference>
<accession>X0WW79</accession>
<name>X0WW79_9ZZZZ</name>
<protein>
    <submittedName>
        <fullName evidence="1">Uncharacterized protein</fullName>
    </submittedName>
</protein>
<comment type="caution">
    <text evidence="1">The sequence shown here is derived from an EMBL/GenBank/DDBJ whole genome shotgun (WGS) entry which is preliminary data.</text>
</comment>
<dbReference type="AlphaFoldDB" id="X0WW79"/>
<proteinExistence type="predicted"/>
<gene>
    <name evidence="1" type="ORF">S01H1_56254</name>
</gene>
<reference evidence="1" key="1">
    <citation type="journal article" date="2014" name="Front. Microbiol.">
        <title>High frequency of phylogenetically diverse reductive dehalogenase-homologous genes in deep subseafloor sedimentary metagenomes.</title>
        <authorList>
            <person name="Kawai M."/>
            <person name="Futagami T."/>
            <person name="Toyoda A."/>
            <person name="Takaki Y."/>
            <person name="Nishi S."/>
            <person name="Hori S."/>
            <person name="Arai W."/>
            <person name="Tsubouchi T."/>
            <person name="Morono Y."/>
            <person name="Uchiyama I."/>
            <person name="Ito T."/>
            <person name="Fujiyama A."/>
            <person name="Inagaki F."/>
            <person name="Takami H."/>
        </authorList>
    </citation>
    <scope>NUCLEOTIDE SEQUENCE</scope>
    <source>
        <strain evidence="1">Expedition CK06-06</strain>
    </source>
</reference>
<evidence type="ECO:0000313" key="1">
    <source>
        <dbReference type="EMBL" id="GAG16981.1"/>
    </source>
</evidence>
<feature type="non-terminal residue" evidence="1">
    <location>
        <position position="61"/>
    </location>
</feature>
<sequence length="61" mass="6917">MDLARHAVKGTWEERDGVLVLTDAPSNPRVMVPAVPLGNYELEVTCRRTWGTLMPPWRETP</sequence>
<organism evidence="1">
    <name type="scientific">marine sediment metagenome</name>
    <dbReference type="NCBI Taxonomy" id="412755"/>
    <lineage>
        <taxon>unclassified sequences</taxon>
        <taxon>metagenomes</taxon>
        <taxon>ecological metagenomes</taxon>
    </lineage>
</organism>